<reference evidence="1 2" key="1">
    <citation type="submission" date="2020-02" db="EMBL/GenBank/DDBJ databases">
        <title>Albibacoteraceae fam. nov., the first described family within the subdivision 4 Verrucomicrobia.</title>
        <authorList>
            <person name="Xi F."/>
        </authorList>
    </citation>
    <scope>NUCLEOTIDE SEQUENCE [LARGE SCALE GENOMIC DNA]</scope>
    <source>
        <strain evidence="1 2">CK1056</strain>
    </source>
</reference>
<organism evidence="1 2">
    <name type="scientific">Oceanipulchritudo coccoides</name>
    <dbReference type="NCBI Taxonomy" id="2706888"/>
    <lineage>
        <taxon>Bacteria</taxon>
        <taxon>Pseudomonadati</taxon>
        <taxon>Verrucomicrobiota</taxon>
        <taxon>Opitutia</taxon>
        <taxon>Puniceicoccales</taxon>
        <taxon>Oceanipulchritudinaceae</taxon>
        <taxon>Oceanipulchritudo</taxon>
    </lineage>
</organism>
<dbReference type="Proteomes" id="UP000478417">
    <property type="component" value="Unassembled WGS sequence"/>
</dbReference>
<dbReference type="RefSeq" id="WP_163964520.1">
    <property type="nucleotide sequence ID" value="NZ_JAAGNX010000002.1"/>
</dbReference>
<evidence type="ECO:0000313" key="2">
    <source>
        <dbReference type="Proteomes" id="UP000478417"/>
    </source>
</evidence>
<keyword evidence="2" id="KW-1185">Reference proteome</keyword>
<evidence type="ECO:0008006" key="3">
    <source>
        <dbReference type="Google" id="ProtNLM"/>
    </source>
</evidence>
<dbReference type="AlphaFoldDB" id="A0A6B2M3X8"/>
<accession>A0A6B2M3X8</accession>
<dbReference type="Gene3D" id="2.50.20.10">
    <property type="entry name" value="Lipoprotein localisation LolA/LolB/LppX"/>
    <property type="match status" value="1"/>
</dbReference>
<evidence type="ECO:0000313" key="1">
    <source>
        <dbReference type="EMBL" id="NDV62525.1"/>
    </source>
</evidence>
<gene>
    <name evidence="1" type="ORF">G0Q06_08690</name>
</gene>
<comment type="caution">
    <text evidence="1">The sequence shown here is derived from an EMBL/GenBank/DDBJ whole genome shotgun (WGS) entry which is preliminary data.</text>
</comment>
<sequence length="261" mass="30192">MNLSPKPFRIIRSGFFYLVLVLVLSPALKGQFKFREPPNRQLPDSLNESVGQDFWEWFLYNRAAGVFEIGGILTHRPAGASSVTYNFLMQGDWQTDLQDTSITLTDESGETTSRHVIKEGLQTRMINSDKEIFLDEGNWREPVIHGFPITWMDLLMPYYDWEDVVYLGPDRYLGRPAHRYSLANPDPEALPAKVIVTLDADYAAVLKAELLDGKDSIIKRMRVGGIKKFEDNWMFSELNWENRRQRSSIRLKVYSYKTSSR</sequence>
<protein>
    <recommendedName>
        <fullName evidence="3">Outer membrane lipoprotein-sorting protein</fullName>
    </recommendedName>
</protein>
<proteinExistence type="predicted"/>
<dbReference type="EMBL" id="JAAGNX010000002">
    <property type="protein sequence ID" value="NDV62525.1"/>
    <property type="molecule type" value="Genomic_DNA"/>
</dbReference>
<name>A0A6B2M3X8_9BACT</name>